<gene>
    <name evidence="1" type="ORF">GCK72_008231</name>
</gene>
<dbReference type="CTD" id="78774598"/>
<dbReference type="EMBL" id="WUAV01000003">
    <property type="protein sequence ID" value="KAF1759986.1"/>
    <property type="molecule type" value="Genomic_DNA"/>
</dbReference>
<reference evidence="1 2" key="1">
    <citation type="submission" date="2019-12" db="EMBL/GenBank/DDBJ databases">
        <title>Chromosome-level assembly of the Caenorhabditis remanei genome.</title>
        <authorList>
            <person name="Teterina A.A."/>
            <person name="Willis J.H."/>
            <person name="Phillips P.C."/>
        </authorList>
    </citation>
    <scope>NUCLEOTIDE SEQUENCE [LARGE SCALE GENOMIC DNA]</scope>
    <source>
        <strain evidence="1 2">PX506</strain>
        <tissue evidence="1">Whole organism</tissue>
    </source>
</reference>
<dbReference type="AlphaFoldDB" id="A0A6A5GZP3"/>
<proteinExistence type="predicted"/>
<dbReference type="RefSeq" id="XP_053586288.1">
    <property type="nucleotide sequence ID" value="XM_053726711.1"/>
</dbReference>
<accession>A0A6A5GZP3</accession>
<protein>
    <submittedName>
        <fullName evidence="1">Uncharacterized protein</fullName>
    </submittedName>
</protein>
<evidence type="ECO:0000313" key="2">
    <source>
        <dbReference type="Proteomes" id="UP000483820"/>
    </source>
</evidence>
<sequence length="141" mass="14605">MTESMTSSIISTSISFPDTIYSSGTVIGADGAEGAVRDGDDSWCWTPNVCQSVCQSRSRTGLFVGGLSCVIAPITLCENIPPGDDAAGGRAIAPVEIDREVPAPVGMIPEDEEEADDVAIEVGRTVEVAGILVNGSIGIRY</sequence>
<dbReference type="GeneID" id="78774598"/>
<evidence type="ECO:0000313" key="1">
    <source>
        <dbReference type="EMBL" id="KAF1759986.1"/>
    </source>
</evidence>
<comment type="caution">
    <text evidence="1">The sequence shown here is derived from an EMBL/GenBank/DDBJ whole genome shotgun (WGS) entry which is preliminary data.</text>
</comment>
<dbReference type="KEGG" id="crq:GCK72_008231"/>
<name>A0A6A5GZP3_CAERE</name>
<organism evidence="1 2">
    <name type="scientific">Caenorhabditis remanei</name>
    <name type="common">Caenorhabditis vulgaris</name>
    <dbReference type="NCBI Taxonomy" id="31234"/>
    <lineage>
        <taxon>Eukaryota</taxon>
        <taxon>Metazoa</taxon>
        <taxon>Ecdysozoa</taxon>
        <taxon>Nematoda</taxon>
        <taxon>Chromadorea</taxon>
        <taxon>Rhabditida</taxon>
        <taxon>Rhabditina</taxon>
        <taxon>Rhabditomorpha</taxon>
        <taxon>Rhabditoidea</taxon>
        <taxon>Rhabditidae</taxon>
        <taxon>Peloderinae</taxon>
        <taxon>Caenorhabditis</taxon>
    </lineage>
</organism>
<dbReference type="Proteomes" id="UP000483820">
    <property type="component" value="Chromosome III"/>
</dbReference>